<evidence type="ECO:0000313" key="8">
    <source>
        <dbReference type="EMBL" id="NWN91909.1"/>
    </source>
</evidence>
<evidence type="ECO:0000256" key="5">
    <source>
        <dbReference type="SAM" id="MobiDB-lite"/>
    </source>
</evidence>
<keyword evidence="1 4" id="KW-0349">Heme</keyword>
<dbReference type="GO" id="GO:0020037">
    <property type="term" value="F:heme binding"/>
    <property type="evidence" value="ECO:0007669"/>
    <property type="project" value="InterPro"/>
</dbReference>
<keyword evidence="6" id="KW-1133">Transmembrane helix</keyword>
<dbReference type="PROSITE" id="PS51007">
    <property type="entry name" value="CYTC"/>
    <property type="match status" value="2"/>
</dbReference>
<keyword evidence="2 4" id="KW-0479">Metal-binding</keyword>
<dbReference type="PANTHER" id="PTHR35008:SF9">
    <property type="entry name" value="CYTOCHROME C DOMAIN-CONTAINING PROTEIN"/>
    <property type="match status" value="1"/>
</dbReference>
<dbReference type="PANTHER" id="PTHR35008">
    <property type="entry name" value="BLL4482 PROTEIN-RELATED"/>
    <property type="match status" value="1"/>
</dbReference>
<feature type="domain" description="Cytochrome c" evidence="7">
    <location>
        <begin position="234"/>
        <end position="320"/>
    </location>
</feature>
<organism evidence="8 9">
    <name type="scientific">Marinobacter adhaerens</name>
    <dbReference type="NCBI Taxonomy" id="1033846"/>
    <lineage>
        <taxon>Bacteria</taxon>
        <taxon>Pseudomonadati</taxon>
        <taxon>Pseudomonadota</taxon>
        <taxon>Gammaproteobacteria</taxon>
        <taxon>Pseudomonadales</taxon>
        <taxon>Marinobacteraceae</taxon>
        <taxon>Marinobacter</taxon>
    </lineage>
</organism>
<proteinExistence type="predicted"/>
<dbReference type="SUPFAM" id="SSF46626">
    <property type="entry name" value="Cytochrome c"/>
    <property type="match status" value="2"/>
</dbReference>
<dbReference type="GO" id="GO:0009055">
    <property type="term" value="F:electron transfer activity"/>
    <property type="evidence" value="ECO:0007669"/>
    <property type="project" value="InterPro"/>
</dbReference>
<comment type="caution">
    <text evidence="8">The sequence shown here is derived from an EMBL/GenBank/DDBJ whole genome shotgun (WGS) entry which is preliminary data.</text>
</comment>
<accession>A0A851HQA0</accession>
<evidence type="ECO:0000256" key="1">
    <source>
        <dbReference type="ARBA" id="ARBA00022617"/>
    </source>
</evidence>
<keyword evidence="9" id="KW-1185">Reference proteome</keyword>
<name>A0A851HQA0_9GAMM</name>
<feature type="region of interest" description="Disordered" evidence="5">
    <location>
        <begin position="47"/>
        <end position="104"/>
    </location>
</feature>
<feature type="transmembrane region" description="Helical" evidence="6">
    <location>
        <begin position="12"/>
        <end position="34"/>
    </location>
</feature>
<evidence type="ECO:0000256" key="6">
    <source>
        <dbReference type="SAM" id="Phobius"/>
    </source>
</evidence>
<evidence type="ECO:0000256" key="2">
    <source>
        <dbReference type="ARBA" id="ARBA00022723"/>
    </source>
</evidence>
<dbReference type="InterPro" id="IPR036909">
    <property type="entry name" value="Cyt_c-like_dom_sf"/>
</dbReference>
<dbReference type="EMBL" id="JABEVQ010000005">
    <property type="protein sequence ID" value="NWN91909.1"/>
    <property type="molecule type" value="Genomic_DNA"/>
</dbReference>
<dbReference type="Proteomes" id="UP000536442">
    <property type="component" value="Unassembled WGS sequence"/>
</dbReference>
<evidence type="ECO:0000313" key="9">
    <source>
        <dbReference type="Proteomes" id="UP000536442"/>
    </source>
</evidence>
<feature type="compositionally biased region" description="Low complexity" evidence="5">
    <location>
        <begin position="47"/>
        <end position="61"/>
    </location>
</feature>
<dbReference type="AlphaFoldDB" id="A0A851HQA0"/>
<dbReference type="Gene3D" id="1.10.760.10">
    <property type="entry name" value="Cytochrome c-like domain"/>
    <property type="match status" value="2"/>
</dbReference>
<dbReference type="InterPro" id="IPR009056">
    <property type="entry name" value="Cyt_c-like_dom"/>
</dbReference>
<dbReference type="GO" id="GO:0046872">
    <property type="term" value="F:metal ion binding"/>
    <property type="evidence" value="ECO:0007669"/>
    <property type="project" value="UniProtKB-KW"/>
</dbReference>
<keyword evidence="6" id="KW-0812">Transmembrane</keyword>
<dbReference type="Pfam" id="PF21342">
    <property type="entry name" value="SoxA-TsdA_cyt-c"/>
    <property type="match status" value="1"/>
</dbReference>
<dbReference type="InterPro" id="IPR051459">
    <property type="entry name" value="Cytochrome_c-type_DH"/>
</dbReference>
<evidence type="ECO:0000259" key="7">
    <source>
        <dbReference type="PROSITE" id="PS51007"/>
    </source>
</evidence>
<sequence length="378" mass="42196">MNTHDNNQHKPIATRIIYSILGAVVLFIIGTLLYRYEVLAILTDSYSEPSASQQESEAVQQARRKLAEEREQWDTDVTATPPAQPTSRRGYYAPPAVSDIPDNEFGESVKRGREIFVNTGTNAGEFVGNDLACANCHLDSGRLEHSAPMWAAAVSYPAYRGKNERINTMEDRVNGCFTYSMNAQHSEYGAAPPPGHQVYKDLESYFYWMADGLALKSSPPGQGYPTPPETDLGYDRKRGKQVYADNCAVCHATDGQGRKDLNGRYIFPPLWGPDSFNWGAGMHRVNTAAGFIQANMPLGKRFSLSDQEAWDVAAYVMSFPRPADPRLSQTEGVDETTDRFHQHMDYHGQTVRGMKLGEPLTEASWSAFMEENFGQQVR</sequence>
<gene>
    <name evidence="8" type="ORF">HLV39_10445</name>
</gene>
<protein>
    <submittedName>
        <fullName evidence="8">C-type cytochrome</fullName>
    </submittedName>
</protein>
<dbReference type="Pfam" id="PF00034">
    <property type="entry name" value="Cytochrom_C"/>
    <property type="match status" value="1"/>
</dbReference>
<reference evidence="8 9" key="1">
    <citation type="submission" date="2020-03" db="EMBL/GenBank/DDBJ databases">
        <title>Metagenomic, metatranscriptomic, and metabolomic analyses revealed the key microbes and metabolic features during the fermentation of ganjang, Korean traditional soy sauce.</title>
        <authorList>
            <person name="Chun B.H."/>
            <person name="Jeon C.O."/>
        </authorList>
    </citation>
    <scope>NUCLEOTIDE SEQUENCE [LARGE SCALE GENOMIC DNA]</scope>
    <source>
        <strain evidence="8 9">KG14</strain>
    </source>
</reference>
<keyword evidence="6" id="KW-0472">Membrane</keyword>
<evidence type="ECO:0000256" key="3">
    <source>
        <dbReference type="ARBA" id="ARBA00023004"/>
    </source>
</evidence>
<feature type="domain" description="Cytochrome c" evidence="7">
    <location>
        <begin position="107"/>
        <end position="210"/>
    </location>
</feature>
<evidence type="ECO:0000256" key="4">
    <source>
        <dbReference type="PROSITE-ProRule" id="PRU00433"/>
    </source>
</evidence>
<keyword evidence="3 4" id="KW-0408">Iron</keyword>